<name>A0ABP7VV70_9ACTN</name>
<proteinExistence type="predicted"/>
<accession>A0ABP7VV70</accession>
<feature type="region of interest" description="Disordered" evidence="1">
    <location>
        <begin position="1"/>
        <end position="40"/>
    </location>
</feature>
<dbReference type="Proteomes" id="UP001499984">
    <property type="component" value="Unassembled WGS sequence"/>
</dbReference>
<comment type="caution">
    <text evidence="3">The sequence shown here is derived from an EMBL/GenBank/DDBJ whole genome shotgun (WGS) entry which is preliminary data.</text>
</comment>
<evidence type="ECO:0000313" key="3">
    <source>
        <dbReference type="EMBL" id="GAA4074176.1"/>
    </source>
</evidence>
<sequence length="253" mass="26851">MAGVREASGEGSFGAELEGGTQGVAHRGADDGAQGARCAKGLGHPARLTGRVSDVAAPGVHRIGHAERDRESYHPNRVGTSAHAEAFRRAVNNPWVSMASHQVGRSAPWAKALGAVLLAFLAVVIVAYAVGESREADRERSAFEATRADAQRFADAVIDENGGPPYDRRDAERALDSVVGKGQGLLYAMRSTEGRTRTVLQFSHTFERSLTFLGPAQATVDRCFTVVFQGAAARTEAEIIAHDADEPCSEVAQ</sequence>
<reference evidence="4" key="1">
    <citation type="journal article" date="2019" name="Int. J. Syst. Evol. Microbiol.">
        <title>The Global Catalogue of Microorganisms (GCM) 10K type strain sequencing project: providing services to taxonomists for standard genome sequencing and annotation.</title>
        <authorList>
            <consortium name="The Broad Institute Genomics Platform"/>
            <consortium name="The Broad Institute Genome Sequencing Center for Infectious Disease"/>
            <person name="Wu L."/>
            <person name="Ma J."/>
        </authorList>
    </citation>
    <scope>NUCLEOTIDE SEQUENCE [LARGE SCALE GENOMIC DNA]</scope>
    <source>
        <strain evidence="4">JCM 16925</strain>
    </source>
</reference>
<gene>
    <name evidence="3" type="ORF">GCM10022233_60070</name>
</gene>
<keyword evidence="4" id="KW-1185">Reference proteome</keyword>
<dbReference type="EMBL" id="BAAAZY010000015">
    <property type="protein sequence ID" value="GAA4074176.1"/>
    <property type="molecule type" value="Genomic_DNA"/>
</dbReference>
<protein>
    <recommendedName>
        <fullName evidence="5">DUF4359 domain-containing protein</fullName>
    </recommendedName>
</protein>
<evidence type="ECO:0000256" key="1">
    <source>
        <dbReference type="SAM" id="MobiDB-lite"/>
    </source>
</evidence>
<keyword evidence="2" id="KW-0472">Membrane</keyword>
<feature type="transmembrane region" description="Helical" evidence="2">
    <location>
        <begin position="109"/>
        <end position="130"/>
    </location>
</feature>
<keyword evidence="2" id="KW-1133">Transmembrane helix</keyword>
<evidence type="ECO:0000256" key="2">
    <source>
        <dbReference type="SAM" id="Phobius"/>
    </source>
</evidence>
<organism evidence="3 4">
    <name type="scientific">Streptomyces shaanxiensis</name>
    <dbReference type="NCBI Taxonomy" id="653357"/>
    <lineage>
        <taxon>Bacteria</taxon>
        <taxon>Bacillati</taxon>
        <taxon>Actinomycetota</taxon>
        <taxon>Actinomycetes</taxon>
        <taxon>Kitasatosporales</taxon>
        <taxon>Streptomycetaceae</taxon>
        <taxon>Streptomyces</taxon>
    </lineage>
</organism>
<keyword evidence="2" id="KW-0812">Transmembrane</keyword>
<evidence type="ECO:0008006" key="5">
    <source>
        <dbReference type="Google" id="ProtNLM"/>
    </source>
</evidence>
<evidence type="ECO:0000313" key="4">
    <source>
        <dbReference type="Proteomes" id="UP001499984"/>
    </source>
</evidence>